<evidence type="ECO:0000256" key="5">
    <source>
        <dbReference type="SAM" id="MobiDB-lite"/>
    </source>
</evidence>
<protein>
    <recommendedName>
        <fullName evidence="4">Lipopolysaccharide export system protein LptA</fullName>
    </recommendedName>
</protein>
<evidence type="ECO:0000259" key="6">
    <source>
        <dbReference type="Pfam" id="PF03968"/>
    </source>
</evidence>
<dbReference type="HAMAP" id="MF_01914">
    <property type="entry name" value="LPS_assembly_LptA"/>
    <property type="match status" value="1"/>
</dbReference>
<dbReference type="Gene3D" id="2.60.450.10">
    <property type="entry name" value="Lipopolysaccharide (LPS) transport protein A like domain"/>
    <property type="match status" value="1"/>
</dbReference>
<dbReference type="NCBIfam" id="TIGR03002">
    <property type="entry name" value="outer_YhbN_LptA"/>
    <property type="match status" value="1"/>
</dbReference>
<reference evidence="7" key="1">
    <citation type="submission" date="2021-07" db="EMBL/GenBank/DDBJ databases">
        <title>Neiella marina sp. nov., isolated from the intestinal content of sea cucumber Apostichopus japonicus.</title>
        <authorList>
            <person name="Bai X."/>
        </authorList>
    </citation>
    <scope>NUCLEOTIDE SEQUENCE</scope>
    <source>
        <strain evidence="7">126</strain>
    </source>
</reference>
<comment type="subcellular location">
    <subcellularLocation>
        <location evidence="4">Periplasm</location>
    </subcellularLocation>
</comment>
<evidence type="ECO:0000313" key="7">
    <source>
        <dbReference type="EMBL" id="MBW8189469.1"/>
    </source>
</evidence>
<feature type="compositionally biased region" description="Polar residues" evidence="5">
    <location>
        <begin position="175"/>
        <end position="184"/>
    </location>
</feature>
<dbReference type="InterPro" id="IPR014340">
    <property type="entry name" value="LptA"/>
</dbReference>
<organism evidence="7 8">
    <name type="scientific">Neiella holothuriorum</name>
    <dbReference type="NCBI Taxonomy" id="2870530"/>
    <lineage>
        <taxon>Bacteria</taxon>
        <taxon>Pseudomonadati</taxon>
        <taxon>Pseudomonadota</taxon>
        <taxon>Gammaproteobacteria</taxon>
        <taxon>Alteromonadales</taxon>
        <taxon>Echinimonadaceae</taxon>
        <taxon>Neiella</taxon>
    </lineage>
</organism>
<comment type="caution">
    <text evidence="7">The sequence shown here is derived from an EMBL/GenBank/DDBJ whole genome shotgun (WGS) entry which is preliminary data.</text>
</comment>
<comment type="subunit">
    <text evidence="4">Component of the lipopolysaccharide transport and assembly complex.</text>
</comment>
<dbReference type="Proteomes" id="UP001166251">
    <property type="component" value="Unassembled WGS sequence"/>
</dbReference>
<dbReference type="PANTHER" id="PTHR36504">
    <property type="entry name" value="LIPOPOLYSACCHARIDE EXPORT SYSTEM PROTEIN LPTA"/>
    <property type="match status" value="1"/>
</dbReference>
<feature type="signal peptide" evidence="4">
    <location>
        <begin position="1"/>
        <end position="21"/>
    </location>
</feature>
<dbReference type="InterPro" id="IPR052037">
    <property type="entry name" value="LPS_export_LptA"/>
</dbReference>
<evidence type="ECO:0000313" key="8">
    <source>
        <dbReference type="Proteomes" id="UP001166251"/>
    </source>
</evidence>
<name>A0ABS7EAV6_9GAMM</name>
<evidence type="ECO:0000256" key="3">
    <source>
        <dbReference type="ARBA" id="ARBA00022764"/>
    </source>
</evidence>
<sequence precursor="true">MNTRLRISALALALWCQSSIAIQEDFNEKVEISAQRNAFDIKANVLNYIGDVKVTQGTMQIFADKLTILNANVEGQQVLVAEGSPVRYSQILDNGKVMDAQANNMRYELNSRILLLTGDAQVTQEDSLVKGERIRYNLAKQLLEADGNADGSNRVTTIFIPEQVKQQIDEDDSSEATPTSNEGN</sequence>
<dbReference type="Pfam" id="PF03968">
    <property type="entry name" value="LptD_N"/>
    <property type="match status" value="1"/>
</dbReference>
<dbReference type="InterPro" id="IPR005653">
    <property type="entry name" value="OstA-like_N"/>
</dbReference>
<gene>
    <name evidence="4 7" type="primary">lptA</name>
    <name evidence="7" type="ORF">K0504_00350</name>
</gene>
<dbReference type="PANTHER" id="PTHR36504:SF1">
    <property type="entry name" value="LIPOPOLYSACCHARIDE EXPORT SYSTEM PROTEIN LPTA"/>
    <property type="match status" value="1"/>
</dbReference>
<keyword evidence="8" id="KW-1185">Reference proteome</keyword>
<dbReference type="RefSeq" id="WP_220102160.1">
    <property type="nucleotide sequence ID" value="NZ_JAHZSS010000001.1"/>
</dbReference>
<feature type="domain" description="Organic solvent tolerance-like N-terminal" evidence="6">
    <location>
        <begin position="31"/>
        <end position="141"/>
    </location>
</feature>
<keyword evidence="2 4" id="KW-0732">Signal</keyword>
<comment type="similarity">
    <text evidence="4">Belongs to the LptA family.</text>
</comment>
<keyword evidence="3 4" id="KW-0574">Periplasm</keyword>
<proteinExistence type="inferred from homology"/>
<accession>A0ABS7EAV6</accession>
<evidence type="ECO:0000256" key="2">
    <source>
        <dbReference type="ARBA" id="ARBA00022729"/>
    </source>
</evidence>
<comment type="function">
    <text evidence="4">Involved in the assembly of lipopolysaccharide (LPS). Required for the translocation of LPS from the inner membrane to the outer membrane. May form a bridge between the inner membrane and the outer membrane, via interactions with LptC and LptD, thereby facilitating LPS transfer across the periplasm.</text>
</comment>
<dbReference type="EMBL" id="JAHZSS010000001">
    <property type="protein sequence ID" value="MBW8189469.1"/>
    <property type="molecule type" value="Genomic_DNA"/>
</dbReference>
<keyword evidence="1 4" id="KW-0813">Transport</keyword>
<feature type="chain" id="PRO_5044910467" description="Lipopolysaccharide export system protein LptA" evidence="4">
    <location>
        <begin position="22"/>
        <end position="184"/>
    </location>
</feature>
<evidence type="ECO:0000256" key="4">
    <source>
        <dbReference type="HAMAP-Rule" id="MF_01914"/>
    </source>
</evidence>
<feature type="region of interest" description="Disordered" evidence="5">
    <location>
        <begin position="165"/>
        <end position="184"/>
    </location>
</feature>
<evidence type="ECO:0000256" key="1">
    <source>
        <dbReference type="ARBA" id="ARBA00022448"/>
    </source>
</evidence>